<evidence type="ECO:0000256" key="8">
    <source>
        <dbReference type="ARBA" id="ARBA00023136"/>
    </source>
</evidence>
<dbReference type="RefSeq" id="WP_070730613.1">
    <property type="nucleotide sequence ID" value="NZ_MDZB01000163.1"/>
</dbReference>
<keyword evidence="2" id="KW-0813">Transport</keyword>
<dbReference type="EMBL" id="MDZB01000163">
    <property type="protein sequence ID" value="OGX81545.1"/>
    <property type="molecule type" value="Genomic_DNA"/>
</dbReference>
<feature type="transmembrane region" description="Helical" evidence="10">
    <location>
        <begin position="392"/>
        <end position="411"/>
    </location>
</feature>
<dbReference type="GO" id="GO:0042910">
    <property type="term" value="F:xenobiotic transmembrane transporter activity"/>
    <property type="evidence" value="ECO:0007669"/>
    <property type="project" value="InterPro"/>
</dbReference>
<name>A0A1G1SSG1_9BACT</name>
<evidence type="ECO:0000256" key="5">
    <source>
        <dbReference type="ARBA" id="ARBA00022692"/>
    </source>
</evidence>
<dbReference type="STRING" id="1908237.BEN47_19230"/>
<dbReference type="PANTHER" id="PTHR43298">
    <property type="entry name" value="MULTIDRUG RESISTANCE PROTEIN NORM-RELATED"/>
    <property type="match status" value="1"/>
</dbReference>
<sequence length="467" mass="49652">MRPTTHAFLHDNLWHLLRRLAPPGIAGMLIVSVNALVDAVLVGRWVGPAALAGLTVVFPLTLIVSSLVGLLSAGVASVASRSLGADDPTRQRELLNVLLTLSLLLAAVVSTAGYCCASTWAQLLGATGAVLDYGTAYYQTLVLGSFFTLLGLSTSMLIRATGQLRQAMTYAAVAVLANLGLAALLVRGLHLGVRGAALGTGGAMLLYAALNLQHLLRGRTPLALGPLRLRLDWPLTREILAIGSSAFLMQATQFGRQVLIFKSVTHYGNVAELAFFGAVNRVYSFSILPVFGILQALQPTVGINHGAGQYRRSQQAVRVFRLGGIGLLLLISLPSLLFPAPVLGLLLPATAFAAADLARFRLLMLVLLITPLASTGYVYFQATGQARLATTLAVGREALFVPLLLLLPRWWGVPGIYYGLAAENVCYASVVLLVTTWSFRQVARPASTPRLPTVESLGETQTVGQRN</sequence>
<protein>
    <recommendedName>
        <fullName evidence="9">Multidrug-efflux transporter</fullName>
    </recommendedName>
</protein>
<comment type="subcellular location">
    <subcellularLocation>
        <location evidence="1">Cell membrane</location>
        <topology evidence="1">Multi-pass membrane protein</topology>
    </subcellularLocation>
</comment>
<dbReference type="PANTHER" id="PTHR43298:SF2">
    <property type="entry name" value="FMN_FAD EXPORTER YEEO-RELATED"/>
    <property type="match status" value="1"/>
</dbReference>
<dbReference type="GO" id="GO:0005886">
    <property type="term" value="C:plasma membrane"/>
    <property type="evidence" value="ECO:0007669"/>
    <property type="project" value="UniProtKB-SubCell"/>
</dbReference>
<feature type="transmembrane region" description="Helical" evidence="10">
    <location>
        <begin position="417"/>
        <end position="439"/>
    </location>
</feature>
<accession>A0A1G1SSG1</accession>
<feature type="transmembrane region" description="Helical" evidence="10">
    <location>
        <begin position="319"/>
        <end position="340"/>
    </location>
</feature>
<evidence type="ECO:0000313" key="11">
    <source>
        <dbReference type="EMBL" id="OGX81545.1"/>
    </source>
</evidence>
<feature type="transmembrane region" description="Helical" evidence="10">
    <location>
        <begin position="20"/>
        <end position="43"/>
    </location>
</feature>
<evidence type="ECO:0000256" key="7">
    <source>
        <dbReference type="ARBA" id="ARBA00023065"/>
    </source>
</evidence>
<dbReference type="InterPro" id="IPR002528">
    <property type="entry name" value="MATE_fam"/>
</dbReference>
<evidence type="ECO:0000256" key="1">
    <source>
        <dbReference type="ARBA" id="ARBA00004651"/>
    </source>
</evidence>
<evidence type="ECO:0000256" key="2">
    <source>
        <dbReference type="ARBA" id="ARBA00022448"/>
    </source>
</evidence>
<feature type="transmembrane region" description="Helical" evidence="10">
    <location>
        <begin position="191"/>
        <end position="210"/>
    </location>
</feature>
<keyword evidence="8 10" id="KW-0472">Membrane</keyword>
<dbReference type="OrthoDB" id="9811110at2"/>
<keyword evidence="3" id="KW-0050">Antiport</keyword>
<feature type="transmembrane region" description="Helical" evidence="10">
    <location>
        <begin position="167"/>
        <end position="185"/>
    </location>
</feature>
<organism evidence="11 12">
    <name type="scientific">Hymenobacter lapidarius</name>
    <dbReference type="NCBI Taxonomy" id="1908237"/>
    <lineage>
        <taxon>Bacteria</taxon>
        <taxon>Pseudomonadati</taxon>
        <taxon>Bacteroidota</taxon>
        <taxon>Cytophagia</taxon>
        <taxon>Cytophagales</taxon>
        <taxon>Hymenobacteraceae</taxon>
        <taxon>Hymenobacter</taxon>
    </lineage>
</organism>
<keyword evidence="6 10" id="KW-1133">Transmembrane helix</keyword>
<reference evidence="11 12" key="1">
    <citation type="submission" date="2016-08" db="EMBL/GenBank/DDBJ databases">
        <title>Hymenobacter coccineus sp. nov., Hymenobacter lapidarius sp. nov. and Hymenobacter glacialis sp. nov., isolated from Antarctic soil.</title>
        <authorList>
            <person name="Sedlacek I."/>
            <person name="Kralova S."/>
            <person name="Kyrova K."/>
            <person name="Maslanova I."/>
            <person name="Stankova E."/>
            <person name="Vrbovska V."/>
            <person name="Nemec M."/>
            <person name="Bartak M."/>
            <person name="Svec P."/>
            <person name="Busse H.-J."/>
            <person name="Pantucek R."/>
        </authorList>
    </citation>
    <scope>NUCLEOTIDE SEQUENCE [LARGE SCALE GENOMIC DNA]</scope>
    <source>
        <strain evidence="11 12">CCM 8643</strain>
    </source>
</reference>
<evidence type="ECO:0000256" key="6">
    <source>
        <dbReference type="ARBA" id="ARBA00022989"/>
    </source>
</evidence>
<feature type="transmembrane region" description="Helical" evidence="10">
    <location>
        <begin position="360"/>
        <end position="380"/>
    </location>
</feature>
<feature type="transmembrane region" description="Helical" evidence="10">
    <location>
        <begin position="141"/>
        <end position="160"/>
    </location>
</feature>
<proteinExistence type="predicted"/>
<dbReference type="GO" id="GO:0015297">
    <property type="term" value="F:antiporter activity"/>
    <property type="evidence" value="ECO:0007669"/>
    <property type="project" value="UniProtKB-KW"/>
</dbReference>
<dbReference type="GO" id="GO:0006811">
    <property type="term" value="P:monoatomic ion transport"/>
    <property type="evidence" value="ECO:0007669"/>
    <property type="project" value="UniProtKB-KW"/>
</dbReference>
<keyword evidence="4" id="KW-1003">Cell membrane</keyword>
<dbReference type="Proteomes" id="UP000176294">
    <property type="component" value="Unassembled WGS sequence"/>
</dbReference>
<dbReference type="Pfam" id="PF01554">
    <property type="entry name" value="MatE"/>
    <property type="match status" value="2"/>
</dbReference>
<dbReference type="AlphaFoldDB" id="A0A1G1SSG1"/>
<evidence type="ECO:0000256" key="10">
    <source>
        <dbReference type="SAM" id="Phobius"/>
    </source>
</evidence>
<evidence type="ECO:0000256" key="9">
    <source>
        <dbReference type="ARBA" id="ARBA00031636"/>
    </source>
</evidence>
<evidence type="ECO:0000256" key="4">
    <source>
        <dbReference type="ARBA" id="ARBA00022475"/>
    </source>
</evidence>
<keyword evidence="7" id="KW-0406">Ion transport</keyword>
<feature type="transmembrane region" description="Helical" evidence="10">
    <location>
        <begin position="94"/>
        <end position="121"/>
    </location>
</feature>
<feature type="transmembrane region" description="Helical" evidence="10">
    <location>
        <begin position="49"/>
        <end position="73"/>
    </location>
</feature>
<evidence type="ECO:0000313" key="12">
    <source>
        <dbReference type="Proteomes" id="UP000176294"/>
    </source>
</evidence>
<evidence type="ECO:0000256" key="3">
    <source>
        <dbReference type="ARBA" id="ARBA00022449"/>
    </source>
</evidence>
<keyword evidence="12" id="KW-1185">Reference proteome</keyword>
<keyword evidence="5 10" id="KW-0812">Transmembrane</keyword>
<comment type="caution">
    <text evidence="11">The sequence shown here is derived from an EMBL/GenBank/DDBJ whole genome shotgun (WGS) entry which is preliminary data.</text>
</comment>
<dbReference type="InterPro" id="IPR050222">
    <property type="entry name" value="MATE_MdtK"/>
</dbReference>
<dbReference type="InterPro" id="IPR048279">
    <property type="entry name" value="MdtK-like"/>
</dbReference>
<dbReference type="PIRSF" id="PIRSF006603">
    <property type="entry name" value="DinF"/>
    <property type="match status" value="1"/>
</dbReference>
<gene>
    <name evidence="11" type="ORF">BEN47_19230</name>
</gene>